<dbReference type="InterPro" id="IPR007065">
    <property type="entry name" value="HPP"/>
</dbReference>
<dbReference type="Pfam" id="PF00326">
    <property type="entry name" value="Peptidase_S9"/>
    <property type="match status" value="1"/>
</dbReference>
<evidence type="ECO:0000256" key="1">
    <source>
        <dbReference type="SAM" id="Phobius"/>
    </source>
</evidence>
<gene>
    <name evidence="4" type="ORF">EHS25_008965</name>
</gene>
<accession>A0A427YKJ8</accession>
<keyword evidence="5" id="KW-1185">Reference proteome</keyword>
<dbReference type="PANTHER" id="PTHR33741">
    <property type="entry name" value="TRANSMEMBRANE PROTEIN DDB_G0269096-RELATED"/>
    <property type="match status" value="1"/>
</dbReference>
<feature type="domain" description="Peptidase S9 prolyl oligopeptidase catalytic" evidence="2">
    <location>
        <begin position="26"/>
        <end position="118"/>
    </location>
</feature>
<dbReference type="PANTHER" id="PTHR33741:SF5">
    <property type="entry name" value="TRANSMEMBRANE PROTEIN DDB_G0269096-RELATED"/>
    <property type="match status" value="1"/>
</dbReference>
<dbReference type="InterPro" id="IPR058581">
    <property type="entry name" value="TM_HPP"/>
</dbReference>
<dbReference type="EMBL" id="RSCD01000007">
    <property type="protein sequence ID" value="RSH91596.1"/>
    <property type="molecule type" value="Genomic_DNA"/>
</dbReference>
<feature type="domain" description="HPP transmembrane region" evidence="3">
    <location>
        <begin position="227"/>
        <end position="398"/>
    </location>
</feature>
<dbReference type="InterPro" id="IPR029058">
    <property type="entry name" value="AB_hydrolase_fold"/>
</dbReference>
<name>A0A427YKJ8_9TREE</name>
<dbReference type="GO" id="GO:0008236">
    <property type="term" value="F:serine-type peptidase activity"/>
    <property type="evidence" value="ECO:0007669"/>
    <property type="project" value="InterPro"/>
</dbReference>
<dbReference type="AlphaFoldDB" id="A0A427YKJ8"/>
<feature type="transmembrane region" description="Helical" evidence="1">
    <location>
        <begin position="327"/>
        <end position="344"/>
    </location>
</feature>
<dbReference type="Pfam" id="PF04982">
    <property type="entry name" value="TM_HPP"/>
    <property type="match status" value="1"/>
</dbReference>
<feature type="transmembrane region" description="Helical" evidence="1">
    <location>
        <begin position="258"/>
        <end position="277"/>
    </location>
</feature>
<evidence type="ECO:0000313" key="5">
    <source>
        <dbReference type="Proteomes" id="UP000279259"/>
    </source>
</evidence>
<keyword evidence="1" id="KW-0472">Membrane</keyword>
<dbReference type="Proteomes" id="UP000279259">
    <property type="component" value="Unassembled WGS sequence"/>
</dbReference>
<keyword evidence="1" id="KW-1133">Transmembrane helix</keyword>
<feature type="transmembrane region" description="Helical" evidence="1">
    <location>
        <begin position="230"/>
        <end position="252"/>
    </location>
</feature>
<proteinExistence type="predicted"/>
<feature type="transmembrane region" description="Helical" evidence="1">
    <location>
        <begin position="289"/>
        <end position="307"/>
    </location>
</feature>
<evidence type="ECO:0000313" key="4">
    <source>
        <dbReference type="EMBL" id="RSH91596.1"/>
    </source>
</evidence>
<evidence type="ECO:0000259" key="2">
    <source>
        <dbReference type="Pfam" id="PF00326"/>
    </source>
</evidence>
<reference evidence="4 5" key="1">
    <citation type="submission" date="2018-11" db="EMBL/GenBank/DDBJ databases">
        <title>Genome sequence of Saitozyma podzolica DSM 27192.</title>
        <authorList>
            <person name="Aliyu H."/>
            <person name="Gorte O."/>
            <person name="Ochsenreither K."/>
        </authorList>
    </citation>
    <scope>NUCLEOTIDE SEQUENCE [LARGE SCALE GENOMIC DNA]</scope>
    <source>
        <strain evidence="4 5">DSM 27192</strain>
    </source>
</reference>
<protein>
    <submittedName>
        <fullName evidence="4">Uncharacterized protein</fullName>
    </submittedName>
</protein>
<feature type="transmembrane region" description="Helical" evidence="1">
    <location>
        <begin position="375"/>
        <end position="393"/>
    </location>
</feature>
<dbReference type="InterPro" id="IPR001375">
    <property type="entry name" value="Peptidase_S9_cat"/>
</dbReference>
<evidence type="ECO:0000259" key="3">
    <source>
        <dbReference type="Pfam" id="PF04982"/>
    </source>
</evidence>
<sequence>MSVKDLRLFWGTPDFTPGEKDRLRMDLLKYLSWNGILFSTLLRRETLSDNRFQRVCMDWSAYWMVDQTGSYPPTFFLHGTADSAVPVEQSYRFAEKLKTLGVPTGEAYCPDGEHCFENKIEGPQDEGWHQYIIPCMNFVDKPLSQLDTLLSQTRRVSSTPGPPIVRTTVLHVPRKHILRPFLLADDYRGRLPLWLSRFTGYRPPGSEPPYDPLPFPPFCWLVYLPLKVEVWIFAFIGSFISILLIEALMSVHTVFAELYHSPIIITSFGASAVLVFGVIESPLAQPKNLVGGHFVAALLGTAITRLFLLDPMYQQYLDDANFHTGPVFNGALSVAISLAITLMLRVTHPPAGATALNAAVLSPVVALSWRYLPVIVVSAIIMLAWALVINNLGRRRYPVYWWSPKRTFVRPGVAERMNDEERALRTLRDNPLRMAEDGGRTGEALLEERVAGQRFDMDEGDDGAEDFTRGGAGMMIPLDTTNIELF</sequence>
<dbReference type="OrthoDB" id="2016548at2759"/>
<dbReference type="GO" id="GO:0006508">
    <property type="term" value="P:proteolysis"/>
    <property type="evidence" value="ECO:0007669"/>
    <property type="project" value="InterPro"/>
</dbReference>
<dbReference type="SUPFAM" id="SSF53474">
    <property type="entry name" value="alpha/beta-Hydrolases"/>
    <property type="match status" value="1"/>
</dbReference>
<dbReference type="STRING" id="1890683.A0A427YKJ8"/>
<comment type="caution">
    <text evidence="4">The sequence shown here is derived from an EMBL/GenBank/DDBJ whole genome shotgun (WGS) entry which is preliminary data.</text>
</comment>
<dbReference type="Gene3D" id="3.40.50.1820">
    <property type="entry name" value="alpha/beta hydrolase"/>
    <property type="match status" value="1"/>
</dbReference>
<organism evidence="4 5">
    <name type="scientific">Saitozyma podzolica</name>
    <dbReference type="NCBI Taxonomy" id="1890683"/>
    <lineage>
        <taxon>Eukaryota</taxon>
        <taxon>Fungi</taxon>
        <taxon>Dikarya</taxon>
        <taxon>Basidiomycota</taxon>
        <taxon>Agaricomycotina</taxon>
        <taxon>Tremellomycetes</taxon>
        <taxon>Tremellales</taxon>
        <taxon>Trimorphomycetaceae</taxon>
        <taxon>Saitozyma</taxon>
    </lineage>
</organism>
<keyword evidence="1" id="KW-0812">Transmembrane</keyword>